<evidence type="ECO:0000259" key="8">
    <source>
        <dbReference type="Pfam" id="PF03447"/>
    </source>
</evidence>
<dbReference type="NCBIfam" id="NF009828">
    <property type="entry name" value="PRK13303.1-3"/>
    <property type="match status" value="1"/>
</dbReference>
<evidence type="ECO:0000256" key="2">
    <source>
        <dbReference type="ARBA" id="ARBA00022642"/>
    </source>
</evidence>
<dbReference type="HAMAP" id="MF_01265">
    <property type="entry name" value="NadX"/>
    <property type="match status" value="1"/>
</dbReference>
<dbReference type="GO" id="GO:0051287">
    <property type="term" value="F:NAD binding"/>
    <property type="evidence" value="ECO:0007669"/>
    <property type="project" value="UniProtKB-UniRule"/>
</dbReference>
<dbReference type="InterPro" id="IPR036291">
    <property type="entry name" value="NAD(P)-bd_dom_sf"/>
</dbReference>
<evidence type="ECO:0000256" key="3">
    <source>
        <dbReference type="ARBA" id="ARBA00022857"/>
    </source>
</evidence>
<dbReference type="Proteomes" id="UP001139012">
    <property type="component" value="Unassembled WGS sequence"/>
</dbReference>
<dbReference type="PANTHER" id="PTHR31873">
    <property type="entry name" value="L-ASPARTATE DEHYDROGENASE-RELATED"/>
    <property type="match status" value="1"/>
</dbReference>
<dbReference type="NCBIfam" id="NF009825">
    <property type="entry name" value="PRK13302.1"/>
    <property type="match status" value="1"/>
</dbReference>
<evidence type="ECO:0000313" key="12">
    <source>
        <dbReference type="Proteomes" id="UP001139054"/>
    </source>
</evidence>
<dbReference type="Gene3D" id="3.40.50.720">
    <property type="entry name" value="NAD(P)-binding Rossmann-like Domain"/>
    <property type="match status" value="1"/>
</dbReference>
<organism evidence="9 12">
    <name type="scientific">Bradyrhizobium zhengyangense</name>
    <dbReference type="NCBI Taxonomy" id="2911009"/>
    <lineage>
        <taxon>Bacteria</taxon>
        <taxon>Pseudomonadati</taxon>
        <taxon>Pseudomonadota</taxon>
        <taxon>Alphaproteobacteria</taxon>
        <taxon>Hyphomicrobiales</taxon>
        <taxon>Nitrobacteraceae</taxon>
        <taxon>Bradyrhizobium</taxon>
    </lineage>
</organism>
<keyword evidence="3 6" id="KW-0521">NADP</keyword>
<feature type="binding site" evidence="6">
    <location>
        <position position="128"/>
    </location>
    <ligand>
        <name>NAD(+)</name>
        <dbReference type="ChEBI" id="CHEBI:57540"/>
    </ligand>
</feature>
<proteinExistence type="inferred from homology"/>
<evidence type="ECO:0000313" key="9">
    <source>
        <dbReference type="EMBL" id="MCG2628670.1"/>
    </source>
</evidence>
<evidence type="ECO:0000256" key="4">
    <source>
        <dbReference type="ARBA" id="ARBA00023002"/>
    </source>
</evidence>
<dbReference type="GO" id="GO:0016639">
    <property type="term" value="F:oxidoreductase activity, acting on the CH-NH2 group of donors, NAD or NADP as acceptor"/>
    <property type="evidence" value="ECO:0007669"/>
    <property type="project" value="UniProtKB-UniRule"/>
</dbReference>
<feature type="domain" description="Aspartate/homoserine dehydrogenase NAD-binding" evidence="8">
    <location>
        <begin position="16"/>
        <end position="125"/>
    </location>
</feature>
<comment type="miscellaneous">
    <text evidence="6">The iminoaspartate product is unstable in aqueous solution and can decompose to oxaloacetate and ammonia.</text>
</comment>
<dbReference type="GO" id="GO:0050661">
    <property type="term" value="F:NADP binding"/>
    <property type="evidence" value="ECO:0007669"/>
    <property type="project" value="UniProtKB-UniRule"/>
</dbReference>
<dbReference type="EMBL" id="JAKLTY010000011">
    <property type="protein sequence ID" value="MCG2628670.1"/>
    <property type="molecule type" value="Genomic_DNA"/>
</dbReference>
<dbReference type="InterPro" id="IPR020626">
    <property type="entry name" value="Asp_DH_prok"/>
</dbReference>
<comment type="catalytic activity">
    <reaction evidence="6">
        <text>L-aspartate + NAD(+) + H2O = oxaloacetate + NH4(+) + NADH + H(+)</text>
        <dbReference type="Rhea" id="RHEA:11788"/>
        <dbReference type="ChEBI" id="CHEBI:15377"/>
        <dbReference type="ChEBI" id="CHEBI:15378"/>
        <dbReference type="ChEBI" id="CHEBI:16452"/>
        <dbReference type="ChEBI" id="CHEBI:28938"/>
        <dbReference type="ChEBI" id="CHEBI:29991"/>
        <dbReference type="ChEBI" id="CHEBI:57540"/>
        <dbReference type="ChEBI" id="CHEBI:57945"/>
        <dbReference type="EC" id="1.4.1.21"/>
    </reaction>
</comment>
<keyword evidence="2 6" id="KW-0662">Pyridine nucleotide biosynthesis</keyword>
<accession>A0A9X1RBS6</accession>
<comment type="function">
    <text evidence="6">Specifically catalyzes the NAD or NADP-dependent dehydrogenation of L-aspartate to iminoaspartate.</text>
</comment>
<dbReference type="EMBL" id="JAKLUA010000004">
    <property type="protein sequence ID" value="MCG2668494.1"/>
    <property type="molecule type" value="Genomic_DNA"/>
</dbReference>
<evidence type="ECO:0000256" key="5">
    <source>
        <dbReference type="ARBA" id="ARBA00023027"/>
    </source>
</evidence>
<dbReference type="Pfam" id="PF03447">
    <property type="entry name" value="NAD_binding_3"/>
    <property type="match status" value="1"/>
</dbReference>
<comment type="pathway">
    <text evidence="6">Cofactor biosynthesis; NAD(+) biosynthesis; iminoaspartate from L-aspartate (dehydrogenase route): step 1/1.</text>
</comment>
<dbReference type="SUPFAM" id="SSF51735">
    <property type="entry name" value="NAD(P)-binding Rossmann-fold domains"/>
    <property type="match status" value="1"/>
</dbReference>
<dbReference type="Gene3D" id="3.30.360.10">
    <property type="entry name" value="Dihydrodipicolinate Reductase, domain 2"/>
    <property type="match status" value="1"/>
</dbReference>
<dbReference type="PANTHER" id="PTHR31873:SF6">
    <property type="entry name" value="ASPARTATE DEHYDROGENASE DOMAIN-CONTAINING PROTEIN"/>
    <property type="match status" value="1"/>
</dbReference>
<keyword evidence="5 6" id="KW-0520">NAD</keyword>
<dbReference type="GO" id="GO:0009435">
    <property type="term" value="P:NAD+ biosynthetic process"/>
    <property type="evidence" value="ECO:0007669"/>
    <property type="project" value="UniProtKB-UniRule"/>
</dbReference>
<dbReference type="EC" id="1.4.1.21" evidence="6"/>
<gene>
    <name evidence="6" type="primary">nadX</name>
    <name evidence="10" type="ORF">L6637_16160</name>
    <name evidence="9" type="ORF">L6654_18715</name>
</gene>
<feature type="binding site" evidence="6">
    <location>
        <position position="196"/>
    </location>
    <ligand>
        <name>NAD(+)</name>
        <dbReference type="ChEBI" id="CHEBI:57540"/>
    </ligand>
</feature>
<evidence type="ECO:0000259" key="7">
    <source>
        <dbReference type="Pfam" id="PF01958"/>
    </source>
</evidence>
<feature type="domain" description="Aspartate dehydrogenase" evidence="7">
    <location>
        <begin position="174"/>
        <end position="260"/>
    </location>
</feature>
<dbReference type="InterPro" id="IPR005106">
    <property type="entry name" value="Asp/hSer_DH_NAD-bd"/>
</dbReference>
<comment type="catalytic activity">
    <reaction evidence="6">
        <text>L-aspartate + NADP(+) + H2O = oxaloacetate + NH4(+) + NADPH + H(+)</text>
        <dbReference type="Rhea" id="RHEA:11784"/>
        <dbReference type="ChEBI" id="CHEBI:15377"/>
        <dbReference type="ChEBI" id="CHEBI:15378"/>
        <dbReference type="ChEBI" id="CHEBI:16452"/>
        <dbReference type="ChEBI" id="CHEBI:28938"/>
        <dbReference type="ChEBI" id="CHEBI:29991"/>
        <dbReference type="ChEBI" id="CHEBI:57783"/>
        <dbReference type="ChEBI" id="CHEBI:58349"/>
        <dbReference type="EC" id="1.4.1.21"/>
    </reaction>
</comment>
<evidence type="ECO:0000256" key="1">
    <source>
        <dbReference type="ARBA" id="ARBA00008331"/>
    </source>
</evidence>
<evidence type="ECO:0000313" key="11">
    <source>
        <dbReference type="Proteomes" id="UP001139012"/>
    </source>
</evidence>
<keyword evidence="4 6" id="KW-0560">Oxidoreductase</keyword>
<name>A0A9X1RBS6_9BRAD</name>
<keyword evidence="11" id="KW-1185">Reference proteome</keyword>
<dbReference type="Pfam" id="PF01958">
    <property type="entry name" value="Asp_DH_C"/>
    <property type="match status" value="1"/>
</dbReference>
<reference evidence="9" key="1">
    <citation type="submission" date="2022-01" db="EMBL/GenBank/DDBJ databases">
        <title>Genome sequnece data of strain Bradyrhizobium sp. nov.</title>
        <authorList>
            <person name="Zhang J."/>
        </authorList>
    </citation>
    <scope>NUCLEOTIDE SEQUENCE</scope>
    <source>
        <strain evidence="10">WYCCWR 12774</strain>
        <strain evidence="9">WYCCWR 13023</strain>
    </source>
</reference>
<dbReference type="InterPro" id="IPR011182">
    <property type="entry name" value="L-Asp_DH"/>
</dbReference>
<dbReference type="GO" id="GO:0033735">
    <property type="term" value="F:aspartate dehydrogenase [NAD(P)+] activity"/>
    <property type="evidence" value="ECO:0007669"/>
    <property type="project" value="UniProtKB-EC"/>
</dbReference>
<protein>
    <recommendedName>
        <fullName evidence="6">L-aspartate dehydrogenase</fullName>
        <ecNumber evidence="6">1.4.1.21</ecNumber>
    </recommendedName>
</protein>
<comment type="similarity">
    <text evidence="1 6">Belongs to the L-aspartate dehydrogenase family.</text>
</comment>
<evidence type="ECO:0000256" key="6">
    <source>
        <dbReference type="HAMAP-Rule" id="MF_01265"/>
    </source>
</evidence>
<sequence>MTDQKASNDLRVAIAGLGSIGSKIVTALDQGIEGLALSAVAVRDPAKHQAFLSGLRHRPQILPIDQLGDAADIVVECAPSSQLRAIVEPAVKRGRSAVVVSVGGLLDNFDLVDLARAKGGRILVPTGALIGLDAVNAAAVGTIHSVKMVTRKPIDGLRGAPFIVQNNIDIDNLREPLKLFEGSARDAAKGFPANVNVAVALSLAGIGPDRTQMQVWADPTVTRNVHRIEVEADSARFSMSIENIPSENPKTGMITALSVIALLRKQRATLCVGT</sequence>
<dbReference type="SUPFAM" id="SSF55347">
    <property type="entry name" value="Glyceraldehyde-3-phosphate dehydrogenase-like, C-terminal domain"/>
    <property type="match status" value="1"/>
</dbReference>
<dbReference type="InterPro" id="IPR002811">
    <property type="entry name" value="Asp_DH"/>
</dbReference>
<dbReference type="RefSeq" id="WP_237866161.1">
    <property type="nucleotide sequence ID" value="NZ_JAKLTY010000011.1"/>
</dbReference>
<feature type="active site" evidence="6">
    <location>
        <position position="226"/>
    </location>
</feature>
<dbReference type="PIRSF" id="PIRSF005227">
    <property type="entry name" value="Asp_dh_NAD_syn"/>
    <property type="match status" value="1"/>
</dbReference>
<comment type="caution">
    <text evidence="9">The sequence shown here is derived from an EMBL/GenBank/DDBJ whole genome shotgun (WGS) entry which is preliminary data.</text>
</comment>
<evidence type="ECO:0000313" key="10">
    <source>
        <dbReference type="EMBL" id="MCG2668494.1"/>
    </source>
</evidence>
<dbReference type="Proteomes" id="UP001139054">
    <property type="component" value="Unassembled WGS sequence"/>
</dbReference>
<dbReference type="AlphaFoldDB" id="A0A9X1RBS6"/>